<comment type="caution">
    <text evidence="3">The sequence shown here is derived from an EMBL/GenBank/DDBJ whole genome shotgun (WGS) entry which is preliminary data.</text>
</comment>
<dbReference type="InterPro" id="IPR011009">
    <property type="entry name" value="Kinase-like_dom_sf"/>
</dbReference>
<evidence type="ECO:0000313" key="4">
    <source>
        <dbReference type="Proteomes" id="UP000037069"/>
    </source>
</evidence>
<keyword evidence="3" id="KW-0808">Transferase</keyword>
<feature type="non-terminal residue" evidence="3">
    <location>
        <position position="1"/>
    </location>
</feature>
<reference evidence="3 4" key="1">
    <citation type="journal article" date="2015" name="Nat. Commun.">
        <title>Lucilia cuprina genome unlocks parasitic fly biology to underpin future interventions.</title>
        <authorList>
            <person name="Anstead C.A."/>
            <person name="Korhonen P.K."/>
            <person name="Young N.D."/>
            <person name="Hall R.S."/>
            <person name="Jex A.R."/>
            <person name="Murali S.C."/>
            <person name="Hughes D.S."/>
            <person name="Lee S.F."/>
            <person name="Perry T."/>
            <person name="Stroehlein A.J."/>
            <person name="Ansell B.R."/>
            <person name="Breugelmans B."/>
            <person name="Hofmann A."/>
            <person name="Qu J."/>
            <person name="Dugan S."/>
            <person name="Lee S.L."/>
            <person name="Chao H."/>
            <person name="Dinh H."/>
            <person name="Han Y."/>
            <person name="Doddapaneni H.V."/>
            <person name="Worley K.C."/>
            <person name="Muzny D.M."/>
            <person name="Ioannidis P."/>
            <person name="Waterhouse R.M."/>
            <person name="Zdobnov E.M."/>
            <person name="James P.J."/>
            <person name="Bagnall N.H."/>
            <person name="Kotze A.C."/>
            <person name="Gibbs R.A."/>
            <person name="Richards S."/>
            <person name="Batterham P."/>
            <person name="Gasser R.B."/>
        </authorList>
    </citation>
    <scope>NUCLEOTIDE SEQUENCE [LARGE SCALE GENOMIC DNA]</scope>
    <source>
        <strain evidence="3 4">LS</strain>
        <tissue evidence="3">Full body</tissue>
    </source>
</reference>
<dbReference type="OMA" id="QCELCAL"/>
<dbReference type="Gene3D" id="1.10.510.10">
    <property type="entry name" value="Transferase(Phosphotransferase) domain 1"/>
    <property type="match status" value="1"/>
</dbReference>
<proteinExistence type="predicted"/>
<dbReference type="Pfam" id="PF07714">
    <property type="entry name" value="PK_Tyr_Ser-Thr"/>
    <property type="match status" value="1"/>
</dbReference>
<evidence type="ECO:0000313" key="3">
    <source>
        <dbReference type="EMBL" id="KNC32456.1"/>
    </source>
</evidence>
<dbReference type="GO" id="GO:0005886">
    <property type="term" value="C:plasma membrane"/>
    <property type="evidence" value="ECO:0007669"/>
    <property type="project" value="TreeGrafter"/>
</dbReference>
<sequence>SSDVWSYGVLLWELITGETPYKGFDSLSVAYGVAVNTLTLPIPKTCPEAWGKLMKSCWASDPHNRPGFKDILSNLEDIARSGFTSTPQESFHTMQDGWKKEIAEVLHELRLKEKELRNKEEQLRLIQMQQHEQANNLKIFEQQLRARELELMGRELIIAQTIPKPNKRRNKFKFKPKKDPVQISLPTEFRHTITTIRDQNCVVPTPPGSPAISGLRIVARQLDRGNIRP</sequence>
<evidence type="ECO:0000256" key="1">
    <source>
        <dbReference type="SAM" id="Coils"/>
    </source>
</evidence>
<dbReference type="GO" id="GO:0004714">
    <property type="term" value="F:transmembrane receptor protein tyrosine kinase activity"/>
    <property type="evidence" value="ECO:0007669"/>
    <property type="project" value="TreeGrafter"/>
</dbReference>
<keyword evidence="3" id="KW-0418">Kinase</keyword>
<keyword evidence="4" id="KW-1185">Reference proteome</keyword>
<dbReference type="GO" id="GO:0005524">
    <property type="term" value="F:ATP binding"/>
    <property type="evidence" value="ECO:0007669"/>
    <property type="project" value="InterPro"/>
</dbReference>
<feature type="domain" description="Protein kinase" evidence="2">
    <location>
        <begin position="1"/>
        <end position="78"/>
    </location>
</feature>
<dbReference type="STRING" id="7375.A0A0L0CJN1"/>
<dbReference type="EMBL" id="JRES01000309">
    <property type="protein sequence ID" value="KNC32456.1"/>
    <property type="molecule type" value="Genomic_DNA"/>
</dbReference>
<dbReference type="InterPro" id="IPR050122">
    <property type="entry name" value="RTK"/>
</dbReference>
<organism evidence="3 4">
    <name type="scientific">Lucilia cuprina</name>
    <name type="common">Green bottle fly</name>
    <name type="synonym">Australian sheep blowfly</name>
    <dbReference type="NCBI Taxonomy" id="7375"/>
    <lineage>
        <taxon>Eukaryota</taxon>
        <taxon>Metazoa</taxon>
        <taxon>Ecdysozoa</taxon>
        <taxon>Arthropoda</taxon>
        <taxon>Hexapoda</taxon>
        <taxon>Insecta</taxon>
        <taxon>Pterygota</taxon>
        <taxon>Neoptera</taxon>
        <taxon>Endopterygota</taxon>
        <taxon>Diptera</taxon>
        <taxon>Brachycera</taxon>
        <taxon>Muscomorpha</taxon>
        <taxon>Oestroidea</taxon>
        <taxon>Calliphoridae</taxon>
        <taxon>Luciliinae</taxon>
        <taxon>Lucilia</taxon>
    </lineage>
</organism>
<feature type="non-terminal residue" evidence="3">
    <location>
        <position position="229"/>
    </location>
</feature>
<name>A0A0L0CJN1_LUCCU</name>
<dbReference type="Proteomes" id="UP000037069">
    <property type="component" value="Unassembled WGS sequence"/>
</dbReference>
<dbReference type="AlphaFoldDB" id="A0A0L0CJN1"/>
<protein>
    <submittedName>
        <fullName evidence="3">Mitogen-activated protein kinase kinase kinase</fullName>
    </submittedName>
</protein>
<dbReference type="InterPro" id="IPR001245">
    <property type="entry name" value="Ser-Thr/Tyr_kinase_cat_dom"/>
</dbReference>
<keyword evidence="1" id="KW-0175">Coiled coil</keyword>
<dbReference type="PANTHER" id="PTHR24416:SF611">
    <property type="entry name" value="TYROSINE-PROTEIN KINASE TRANSMEMBRANE RECEPTOR ROR"/>
    <property type="match status" value="1"/>
</dbReference>
<dbReference type="PANTHER" id="PTHR24416">
    <property type="entry name" value="TYROSINE-PROTEIN KINASE RECEPTOR"/>
    <property type="match status" value="1"/>
</dbReference>
<dbReference type="OrthoDB" id="339325at2759"/>
<feature type="coiled-coil region" evidence="1">
    <location>
        <begin position="99"/>
        <end position="131"/>
    </location>
</feature>
<dbReference type="GO" id="GO:0043235">
    <property type="term" value="C:receptor complex"/>
    <property type="evidence" value="ECO:0007669"/>
    <property type="project" value="TreeGrafter"/>
</dbReference>
<dbReference type="InterPro" id="IPR000719">
    <property type="entry name" value="Prot_kinase_dom"/>
</dbReference>
<evidence type="ECO:0000259" key="2">
    <source>
        <dbReference type="PROSITE" id="PS50011"/>
    </source>
</evidence>
<dbReference type="GO" id="GO:0007169">
    <property type="term" value="P:cell surface receptor protein tyrosine kinase signaling pathway"/>
    <property type="evidence" value="ECO:0007669"/>
    <property type="project" value="TreeGrafter"/>
</dbReference>
<dbReference type="PROSITE" id="PS50011">
    <property type="entry name" value="PROTEIN_KINASE_DOM"/>
    <property type="match status" value="1"/>
</dbReference>
<dbReference type="SUPFAM" id="SSF56112">
    <property type="entry name" value="Protein kinase-like (PK-like)"/>
    <property type="match status" value="1"/>
</dbReference>
<gene>
    <name evidence="3" type="ORF">FF38_08013</name>
</gene>
<accession>A0A0L0CJN1</accession>